<accession>A0A6A6GX26</accession>
<feature type="compositionally biased region" description="Basic and acidic residues" evidence="1">
    <location>
        <begin position="49"/>
        <end position="62"/>
    </location>
</feature>
<gene>
    <name evidence="2" type="ORF">EV356DRAFT_347449</name>
</gene>
<dbReference type="EMBL" id="ML991844">
    <property type="protein sequence ID" value="KAF2230295.1"/>
    <property type="molecule type" value="Genomic_DNA"/>
</dbReference>
<feature type="region of interest" description="Disordered" evidence="1">
    <location>
        <begin position="1"/>
        <end position="62"/>
    </location>
</feature>
<reference evidence="2" key="1">
    <citation type="journal article" date="2020" name="Stud. Mycol.">
        <title>101 Dothideomycetes genomes: a test case for predicting lifestyles and emergence of pathogens.</title>
        <authorList>
            <person name="Haridas S."/>
            <person name="Albert R."/>
            <person name="Binder M."/>
            <person name="Bloem J."/>
            <person name="Labutti K."/>
            <person name="Salamov A."/>
            <person name="Andreopoulos B."/>
            <person name="Baker S."/>
            <person name="Barry K."/>
            <person name="Bills G."/>
            <person name="Bluhm B."/>
            <person name="Cannon C."/>
            <person name="Castanera R."/>
            <person name="Culley D."/>
            <person name="Daum C."/>
            <person name="Ezra D."/>
            <person name="Gonzalez J."/>
            <person name="Henrissat B."/>
            <person name="Kuo A."/>
            <person name="Liang C."/>
            <person name="Lipzen A."/>
            <person name="Lutzoni F."/>
            <person name="Magnuson J."/>
            <person name="Mondo S."/>
            <person name="Nolan M."/>
            <person name="Ohm R."/>
            <person name="Pangilinan J."/>
            <person name="Park H.-J."/>
            <person name="Ramirez L."/>
            <person name="Alfaro M."/>
            <person name="Sun H."/>
            <person name="Tritt A."/>
            <person name="Yoshinaga Y."/>
            <person name="Zwiers L.-H."/>
            <person name="Turgeon B."/>
            <person name="Goodwin S."/>
            <person name="Spatafora J."/>
            <person name="Crous P."/>
            <person name="Grigoriev I."/>
        </authorList>
    </citation>
    <scope>NUCLEOTIDE SEQUENCE</scope>
    <source>
        <strain evidence="2">Tuck. ex Michener</strain>
    </source>
</reference>
<evidence type="ECO:0008006" key="4">
    <source>
        <dbReference type="Google" id="ProtNLM"/>
    </source>
</evidence>
<evidence type="ECO:0000256" key="1">
    <source>
        <dbReference type="SAM" id="MobiDB-lite"/>
    </source>
</evidence>
<dbReference type="Proteomes" id="UP000800092">
    <property type="component" value="Unassembled WGS sequence"/>
</dbReference>
<sequence>MLRGIVPLLNTHPPTPTQEGSLDSSPADTEETHGYPDDEGSQPPLPTRTRVDVSDNDRDSPWSRKMILSLDGGGVKGYSSLLIVKRLMSLVAQIEQGLRPKHKVSSRKWELRLNLVPEEEPIAGQQTIFFLIYTATCSQILSSGSID</sequence>
<evidence type="ECO:0000313" key="2">
    <source>
        <dbReference type="EMBL" id="KAF2230295.1"/>
    </source>
</evidence>
<dbReference type="OrthoDB" id="3945274at2759"/>
<dbReference type="Gene3D" id="3.40.1090.10">
    <property type="entry name" value="Cytosolic phospholipase A2 catalytic domain"/>
    <property type="match status" value="1"/>
</dbReference>
<feature type="compositionally biased region" description="Polar residues" evidence="1">
    <location>
        <begin position="17"/>
        <end position="27"/>
    </location>
</feature>
<proteinExistence type="predicted"/>
<evidence type="ECO:0000313" key="3">
    <source>
        <dbReference type="Proteomes" id="UP000800092"/>
    </source>
</evidence>
<organism evidence="2 3">
    <name type="scientific">Viridothelium virens</name>
    <name type="common">Speckled blister lichen</name>
    <name type="synonym">Trypethelium virens</name>
    <dbReference type="NCBI Taxonomy" id="1048519"/>
    <lineage>
        <taxon>Eukaryota</taxon>
        <taxon>Fungi</taxon>
        <taxon>Dikarya</taxon>
        <taxon>Ascomycota</taxon>
        <taxon>Pezizomycotina</taxon>
        <taxon>Dothideomycetes</taxon>
        <taxon>Dothideomycetes incertae sedis</taxon>
        <taxon>Trypetheliales</taxon>
        <taxon>Trypetheliaceae</taxon>
        <taxon>Viridothelium</taxon>
    </lineage>
</organism>
<protein>
    <recommendedName>
        <fullName evidence="4">PNPLA domain-containing protein</fullName>
    </recommendedName>
</protein>
<keyword evidence="3" id="KW-1185">Reference proteome</keyword>
<dbReference type="AlphaFoldDB" id="A0A6A6GX26"/>
<name>A0A6A6GX26_VIRVR</name>